<comment type="caution">
    <text evidence="9">The sequence shown here is derived from an EMBL/GenBank/DDBJ whole genome shotgun (WGS) entry which is preliminary data.</text>
</comment>
<dbReference type="PANTHER" id="PTHR40074">
    <property type="entry name" value="O-ACETYLTRANSFERASE WECH"/>
    <property type="match status" value="1"/>
</dbReference>
<keyword evidence="4 7" id="KW-0812">Transmembrane</keyword>
<proteinExistence type="inferred from homology"/>
<name>A0A5M9I176_9FIRM</name>
<dbReference type="OrthoDB" id="9810469at2"/>
<feature type="transmembrane region" description="Helical" evidence="7">
    <location>
        <begin position="149"/>
        <end position="167"/>
    </location>
</feature>
<keyword evidence="5 7" id="KW-1133">Transmembrane helix</keyword>
<sequence length="337" mass="39023">MKEKNYNLELVRMISFILVIAIHVSNYFCRAYGKIPQGEYLFSLVIDTVARLSVPCFFMISGALLLGRDEPIKKHIHRVVRFVIALVVWSAVYYFWNIYYMGSSFDLKEILYVPAEAHLWYLYAMIPIYLVLPFFQVMCRNMSLKLEKVFLIVTTGAVLFNYVLWLMGGEAYYDLPLIGDRIYAWYVFVGFYLYKYRRHIRISQRTLAVICVFSMAATFGITWGVTTVTGDHYEDALTYISPFVAIAAVCFFLFMLRLGNAHVRPGERARKVIDLFCGCSFGIYLIHILFLDNYKKYMKPWDLTAWIAVPGLIVVIALASFACVWVIRKLPGGRKIT</sequence>
<accession>A0A5M9I176</accession>
<evidence type="ECO:0000256" key="1">
    <source>
        <dbReference type="ARBA" id="ARBA00004651"/>
    </source>
</evidence>
<evidence type="ECO:0000313" key="10">
    <source>
        <dbReference type="Proteomes" id="UP000322025"/>
    </source>
</evidence>
<dbReference type="RefSeq" id="WP_150310004.1">
    <property type="nucleotide sequence ID" value="NZ_VMSO01000001.1"/>
</dbReference>
<feature type="transmembrane region" description="Helical" evidence="7">
    <location>
        <begin position="272"/>
        <end position="291"/>
    </location>
</feature>
<comment type="similarity">
    <text evidence="2">Belongs to the acyltransferase 3 family.</text>
</comment>
<keyword evidence="9" id="KW-0012">Acyltransferase</keyword>
<evidence type="ECO:0000313" key="9">
    <source>
        <dbReference type="EMBL" id="KAA8502838.1"/>
    </source>
</evidence>
<evidence type="ECO:0000256" key="2">
    <source>
        <dbReference type="ARBA" id="ARBA00007400"/>
    </source>
</evidence>
<keyword evidence="3" id="KW-1003">Cell membrane</keyword>
<feature type="transmembrane region" description="Helical" evidence="7">
    <location>
        <begin position="206"/>
        <end position="225"/>
    </location>
</feature>
<dbReference type="InterPro" id="IPR002656">
    <property type="entry name" value="Acyl_transf_3_dom"/>
</dbReference>
<dbReference type="Proteomes" id="UP000322025">
    <property type="component" value="Unassembled WGS sequence"/>
</dbReference>
<gene>
    <name evidence="9" type="ORF">FNY66_00805</name>
</gene>
<keyword evidence="10" id="KW-1185">Reference proteome</keyword>
<feature type="transmembrane region" description="Helical" evidence="7">
    <location>
        <begin position="40"/>
        <end position="67"/>
    </location>
</feature>
<feature type="transmembrane region" description="Helical" evidence="7">
    <location>
        <begin position="79"/>
        <end position="99"/>
    </location>
</feature>
<evidence type="ECO:0000259" key="8">
    <source>
        <dbReference type="Pfam" id="PF01757"/>
    </source>
</evidence>
<feature type="domain" description="Acyltransferase 3" evidence="8">
    <location>
        <begin position="5"/>
        <end position="325"/>
    </location>
</feature>
<feature type="transmembrane region" description="Helical" evidence="7">
    <location>
        <begin position="303"/>
        <end position="327"/>
    </location>
</feature>
<comment type="subcellular location">
    <subcellularLocation>
        <location evidence="1">Cell membrane</location>
        <topology evidence="1">Multi-pass membrane protein</topology>
    </subcellularLocation>
</comment>
<keyword evidence="6 7" id="KW-0472">Membrane</keyword>
<feature type="transmembrane region" description="Helical" evidence="7">
    <location>
        <begin position="237"/>
        <end position="260"/>
    </location>
</feature>
<evidence type="ECO:0000256" key="3">
    <source>
        <dbReference type="ARBA" id="ARBA00022475"/>
    </source>
</evidence>
<feature type="transmembrane region" description="Helical" evidence="7">
    <location>
        <begin position="119"/>
        <end position="137"/>
    </location>
</feature>
<evidence type="ECO:0000256" key="6">
    <source>
        <dbReference type="ARBA" id="ARBA00023136"/>
    </source>
</evidence>
<dbReference type="GO" id="GO:0009246">
    <property type="term" value="P:enterobacterial common antigen biosynthetic process"/>
    <property type="evidence" value="ECO:0007669"/>
    <property type="project" value="TreeGrafter"/>
</dbReference>
<feature type="transmembrane region" description="Helical" evidence="7">
    <location>
        <begin position="173"/>
        <end position="194"/>
    </location>
</feature>
<dbReference type="AlphaFoldDB" id="A0A5M9I176"/>
<evidence type="ECO:0000256" key="4">
    <source>
        <dbReference type="ARBA" id="ARBA00022692"/>
    </source>
</evidence>
<evidence type="ECO:0000256" key="7">
    <source>
        <dbReference type="SAM" id="Phobius"/>
    </source>
</evidence>
<keyword evidence="9" id="KW-0808">Transferase</keyword>
<protein>
    <submittedName>
        <fullName evidence="9">Acyltransferase family protein</fullName>
    </submittedName>
</protein>
<evidence type="ECO:0000256" key="5">
    <source>
        <dbReference type="ARBA" id="ARBA00022989"/>
    </source>
</evidence>
<dbReference type="GO" id="GO:0016413">
    <property type="term" value="F:O-acetyltransferase activity"/>
    <property type="evidence" value="ECO:0007669"/>
    <property type="project" value="TreeGrafter"/>
</dbReference>
<dbReference type="Pfam" id="PF01757">
    <property type="entry name" value="Acyl_transf_3"/>
    <property type="match status" value="1"/>
</dbReference>
<dbReference type="EMBL" id="VMSO01000001">
    <property type="protein sequence ID" value="KAA8502838.1"/>
    <property type="molecule type" value="Genomic_DNA"/>
</dbReference>
<organism evidence="9 10">
    <name type="scientific">Mediterraneibacter catenae</name>
    <dbReference type="NCBI Taxonomy" id="2594882"/>
    <lineage>
        <taxon>Bacteria</taxon>
        <taxon>Bacillati</taxon>
        <taxon>Bacillota</taxon>
        <taxon>Clostridia</taxon>
        <taxon>Lachnospirales</taxon>
        <taxon>Lachnospiraceae</taxon>
        <taxon>Mediterraneibacter</taxon>
    </lineage>
</organism>
<dbReference type="GO" id="GO:0005886">
    <property type="term" value="C:plasma membrane"/>
    <property type="evidence" value="ECO:0007669"/>
    <property type="project" value="UniProtKB-SubCell"/>
</dbReference>
<feature type="transmembrane region" description="Helical" evidence="7">
    <location>
        <begin position="10"/>
        <end position="28"/>
    </location>
</feature>
<reference evidence="9" key="1">
    <citation type="submission" date="2019-07" db="EMBL/GenBank/DDBJ databases">
        <authorList>
            <person name="Wongkuna S."/>
            <person name="Scaria J."/>
        </authorList>
    </citation>
    <scope>NUCLEOTIDE SEQUENCE [LARGE SCALE GENOMIC DNA]</scope>
    <source>
        <strain evidence="9">SW178</strain>
    </source>
</reference>
<dbReference type="PANTHER" id="PTHR40074:SF2">
    <property type="entry name" value="O-ACETYLTRANSFERASE WECH"/>
    <property type="match status" value="1"/>
</dbReference>